<evidence type="ECO:0000256" key="2">
    <source>
        <dbReference type="ARBA" id="ARBA00022517"/>
    </source>
</evidence>
<comment type="domain">
    <text evidence="5">The PRC barrel domain binds ribosomal protein uS19.</text>
</comment>
<evidence type="ECO:0000259" key="7">
    <source>
        <dbReference type="Pfam" id="PF05239"/>
    </source>
</evidence>
<dbReference type="Pfam" id="PF01782">
    <property type="entry name" value="RimM"/>
    <property type="match status" value="1"/>
</dbReference>
<dbReference type="AlphaFoldDB" id="A0A6I2GL67"/>
<sequence>MKEVRIARIVNTFGVRGQIKVISETDFEEERFKVGQKVGVVKDDQLLDEVTIASSQLHKGTYIMGFEEYHNINQIEHFKGGWLVIDGKEQQALPEDEFYQHQIVGLNVVTTEGKDLGTIKEILSLGSNDVWVVKRREAKKKDALIPYIEDVVKEVDLTKGEVLVELMEGLIDDED</sequence>
<evidence type="ECO:0000313" key="8">
    <source>
        <dbReference type="EMBL" id="MRI85308.1"/>
    </source>
</evidence>
<keyword evidence="4 5" id="KW-0143">Chaperone</keyword>
<name>A0A6I2GL67_9LACT</name>
<dbReference type="Gene3D" id="2.40.30.60">
    <property type="entry name" value="RimM"/>
    <property type="match status" value="1"/>
</dbReference>
<dbReference type="InterPro" id="IPR009000">
    <property type="entry name" value="Transl_B-barrel_sf"/>
</dbReference>
<evidence type="ECO:0000259" key="6">
    <source>
        <dbReference type="Pfam" id="PF01782"/>
    </source>
</evidence>
<dbReference type="GO" id="GO:0005840">
    <property type="term" value="C:ribosome"/>
    <property type="evidence" value="ECO:0007669"/>
    <property type="project" value="InterPro"/>
</dbReference>
<comment type="subcellular location">
    <subcellularLocation>
        <location evidence="5">Cytoplasm</location>
    </subcellularLocation>
</comment>
<dbReference type="InterPro" id="IPR027275">
    <property type="entry name" value="PRC-brl_dom"/>
</dbReference>
<dbReference type="Proteomes" id="UP000430975">
    <property type="component" value="Unassembled WGS sequence"/>
</dbReference>
<proteinExistence type="inferred from homology"/>
<dbReference type="InterPro" id="IPR036976">
    <property type="entry name" value="RimM_N_sf"/>
</dbReference>
<keyword evidence="1 5" id="KW-0963">Cytoplasm</keyword>
<dbReference type="Gene3D" id="2.30.30.240">
    <property type="entry name" value="PRC-barrel domain"/>
    <property type="match status" value="1"/>
</dbReference>
<evidence type="ECO:0000256" key="1">
    <source>
        <dbReference type="ARBA" id="ARBA00022490"/>
    </source>
</evidence>
<dbReference type="GO" id="GO:0006364">
    <property type="term" value="P:rRNA processing"/>
    <property type="evidence" value="ECO:0007669"/>
    <property type="project" value="UniProtKB-UniRule"/>
</dbReference>
<evidence type="ECO:0000313" key="9">
    <source>
        <dbReference type="Proteomes" id="UP000430975"/>
    </source>
</evidence>
<keyword evidence="9" id="KW-1185">Reference proteome</keyword>
<dbReference type="GO" id="GO:0043022">
    <property type="term" value="F:ribosome binding"/>
    <property type="evidence" value="ECO:0007669"/>
    <property type="project" value="InterPro"/>
</dbReference>
<dbReference type="NCBIfam" id="TIGR02273">
    <property type="entry name" value="16S_RimM"/>
    <property type="match status" value="1"/>
</dbReference>
<accession>A0A6I2GL67</accession>
<comment type="subunit">
    <text evidence="5">Binds ribosomal protein uS19.</text>
</comment>
<reference evidence="8 9" key="1">
    <citation type="submission" date="2019-11" db="EMBL/GenBank/DDBJ databases">
        <title>Characterisation of Fundicoccus ignavus gen. nov. sp. nov., a novel genus of the family Aerococcaceae isolated from bulk tank milk.</title>
        <authorList>
            <person name="Siebert A."/>
            <person name="Huptas C."/>
            <person name="Wenning M."/>
            <person name="Scherer S."/>
            <person name="Doll E.V."/>
        </authorList>
    </citation>
    <scope>NUCLEOTIDE SEQUENCE [LARGE SCALE GENOMIC DNA]</scope>
    <source>
        <strain evidence="8 9">WS4759</strain>
    </source>
</reference>
<organism evidence="8 9">
    <name type="scientific">Fundicoccus ignavus</name>
    <dbReference type="NCBI Taxonomy" id="2664442"/>
    <lineage>
        <taxon>Bacteria</taxon>
        <taxon>Bacillati</taxon>
        <taxon>Bacillota</taxon>
        <taxon>Bacilli</taxon>
        <taxon>Lactobacillales</taxon>
        <taxon>Aerococcaceae</taxon>
        <taxon>Fundicoccus</taxon>
    </lineage>
</organism>
<dbReference type="GO" id="GO:0042274">
    <property type="term" value="P:ribosomal small subunit biogenesis"/>
    <property type="evidence" value="ECO:0007669"/>
    <property type="project" value="UniProtKB-UniRule"/>
</dbReference>
<evidence type="ECO:0000256" key="4">
    <source>
        <dbReference type="ARBA" id="ARBA00023186"/>
    </source>
</evidence>
<feature type="domain" description="RimM N-terminal" evidence="6">
    <location>
        <begin position="6"/>
        <end position="86"/>
    </location>
</feature>
<dbReference type="EMBL" id="WJQS01000004">
    <property type="protein sequence ID" value="MRI85308.1"/>
    <property type="molecule type" value="Genomic_DNA"/>
</dbReference>
<protein>
    <recommendedName>
        <fullName evidence="5">Ribosome maturation factor RimM</fullName>
    </recommendedName>
</protein>
<dbReference type="RefSeq" id="WP_153863417.1">
    <property type="nucleotide sequence ID" value="NZ_WJQS01000004.1"/>
</dbReference>
<dbReference type="InterPro" id="IPR002676">
    <property type="entry name" value="RimM_N"/>
</dbReference>
<evidence type="ECO:0000256" key="5">
    <source>
        <dbReference type="HAMAP-Rule" id="MF_00014"/>
    </source>
</evidence>
<evidence type="ECO:0000256" key="3">
    <source>
        <dbReference type="ARBA" id="ARBA00022552"/>
    </source>
</evidence>
<dbReference type="InterPro" id="IPR011033">
    <property type="entry name" value="PRC_barrel-like_sf"/>
</dbReference>
<gene>
    <name evidence="5 8" type="primary">rimM</name>
    <name evidence="8" type="ORF">GIY09_05385</name>
</gene>
<comment type="function">
    <text evidence="5">An accessory protein needed during the final step in the assembly of 30S ribosomal subunit, possibly for assembly of the head region. Essential for efficient processing of 16S rRNA. May be needed both before and after RbfA during the maturation of 16S rRNA. It has affinity for free ribosomal 30S subunits but not for 70S ribosomes.</text>
</comment>
<dbReference type="PANTHER" id="PTHR33692:SF1">
    <property type="entry name" value="RIBOSOME MATURATION FACTOR RIMM"/>
    <property type="match status" value="1"/>
</dbReference>
<keyword evidence="2 5" id="KW-0690">Ribosome biogenesis</keyword>
<comment type="caution">
    <text evidence="8">The sequence shown here is derived from an EMBL/GenBank/DDBJ whole genome shotgun (WGS) entry which is preliminary data.</text>
</comment>
<dbReference type="SUPFAM" id="SSF50447">
    <property type="entry name" value="Translation proteins"/>
    <property type="match status" value="1"/>
</dbReference>
<dbReference type="GO" id="GO:0005737">
    <property type="term" value="C:cytoplasm"/>
    <property type="evidence" value="ECO:0007669"/>
    <property type="project" value="UniProtKB-SubCell"/>
</dbReference>
<dbReference type="InterPro" id="IPR011961">
    <property type="entry name" value="RimM"/>
</dbReference>
<dbReference type="PANTHER" id="PTHR33692">
    <property type="entry name" value="RIBOSOME MATURATION FACTOR RIMM"/>
    <property type="match status" value="1"/>
</dbReference>
<feature type="domain" description="PRC-barrel" evidence="7">
    <location>
        <begin position="95"/>
        <end position="170"/>
    </location>
</feature>
<comment type="similarity">
    <text evidence="5">Belongs to the RimM family.</text>
</comment>
<dbReference type="SUPFAM" id="SSF50346">
    <property type="entry name" value="PRC-barrel domain"/>
    <property type="match status" value="1"/>
</dbReference>
<dbReference type="Pfam" id="PF05239">
    <property type="entry name" value="PRC"/>
    <property type="match status" value="1"/>
</dbReference>
<keyword evidence="3 5" id="KW-0698">rRNA processing</keyword>
<dbReference type="HAMAP" id="MF_00014">
    <property type="entry name" value="Ribosome_mat_RimM"/>
    <property type="match status" value="1"/>
</dbReference>